<evidence type="ECO:0000256" key="3">
    <source>
        <dbReference type="ARBA" id="ARBA00006958"/>
    </source>
</evidence>
<evidence type="ECO:0000259" key="9">
    <source>
        <dbReference type="Pfam" id="PF13359"/>
    </source>
</evidence>
<keyword evidence="6" id="KW-0378">Hydrolase</keyword>
<dbReference type="InterPro" id="IPR045249">
    <property type="entry name" value="HARBI1-like"/>
</dbReference>
<comment type="subcellular location">
    <subcellularLocation>
        <location evidence="2">Nucleus</location>
    </subcellularLocation>
</comment>
<evidence type="ECO:0000256" key="8">
    <source>
        <dbReference type="SAM" id="MobiDB-lite"/>
    </source>
</evidence>
<sequence length="560" mass="62832">MSRKSNFNLSRSSSRARAAKIARSQESSVHVELRRQEQAERQAALRADETPSQSQERLEDQATRQASMRAAEKPLQTQLRLEGQAECQRALRATETLLQRRSIQVQSFPCCIPLAPSLEPRGSTLCLEPSSPGHVRPPILGQPYLWAGGEVFQSGAGQLQHDHQGHRRLRRSWPSLPPNKGRRSEPFRRRRQVTSESNLGSRDPPPSRVRLGGEARPRGMPAKRPSSTAVRGSPSGTVRVPVRRLHRSAALRFYACGGYQSTVGQDSTVAIAQSSISRAIDEVTRAINDHLFNRWVKLDLHPASLATLRQGFDMENNFPGVIGAIDCTHVAIVAPPIDDPVCDAYMKILNVNARYPGATHDSFIFANSNLRRALQEVHRRNNNGSMWLLGDSGYPLEPWLLTPIEGNIVPNSKEENFNLAHRKTRNIIERCNGLLKSRFRCLLKHRTLHYMPEKASKIITACTVLHNMCIAREVPHYEDVNIPTEDNGMNIWNGEENVNQQPNRNHILAEGRRSLWKANCSSANFNCRSCSLENLSDASNEADLSIRARFGCPENEIFDQ</sequence>
<keyword evidence="5" id="KW-0479">Metal-binding</keyword>
<dbReference type="GO" id="GO:0046872">
    <property type="term" value="F:metal ion binding"/>
    <property type="evidence" value="ECO:0007669"/>
    <property type="project" value="UniProtKB-KW"/>
</dbReference>
<dbReference type="GO" id="GO:0005634">
    <property type="term" value="C:nucleus"/>
    <property type="evidence" value="ECO:0007669"/>
    <property type="project" value="UniProtKB-SubCell"/>
</dbReference>
<feature type="region of interest" description="Disordered" evidence="8">
    <location>
        <begin position="157"/>
        <end position="237"/>
    </location>
</feature>
<evidence type="ECO:0000256" key="7">
    <source>
        <dbReference type="ARBA" id="ARBA00023242"/>
    </source>
</evidence>
<keyword evidence="7" id="KW-0539">Nucleus</keyword>
<dbReference type="EMBL" id="OB798141">
    <property type="protein sequence ID" value="CAD7434734.1"/>
    <property type="molecule type" value="Genomic_DNA"/>
</dbReference>
<dbReference type="PANTHER" id="PTHR22930">
    <property type="match status" value="1"/>
</dbReference>
<gene>
    <name evidence="10" type="ORF">TMSB3V08_LOCUS11384</name>
</gene>
<dbReference type="GO" id="GO:0016787">
    <property type="term" value="F:hydrolase activity"/>
    <property type="evidence" value="ECO:0007669"/>
    <property type="project" value="UniProtKB-KW"/>
</dbReference>
<evidence type="ECO:0000256" key="5">
    <source>
        <dbReference type="ARBA" id="ARBA00022723"/>
    </source>
</evidence>
<feature type="region of interest" description="Disordered" evidence="8">
    <location>
        <begin position="1"/>
        <end position="75"/>
    </location>
</feature>
<dbReference type="AlphaFoldDB" id="A0A7R9HVX6"/>
<comment type="cofactor">
    <cofactor evidence="1">
        <name>a divalent metal cation</name>
        <dbReference type="ChEBI" id="CHEBI:60240"/>
    </cofactor>
</comment>
<feature type="domain" description="DDE Tnp4" evidence="9">
    <location>
        <begin position="341"/>
        <end position="467"/>
    </location>
</feature>
<reference evidence="10" key="1">
    <citation type="submission" date="2020-11" db="EMBL/GenBank/DDBJ databases">
        <authorList>
            <person name="Tran Van P."/>
        </authorList>
    </citation>
    <scope>NUCLEOTIDE SEQUENCE</scope>
</reference>
<proteinExistence type="inferred from homology"/>
<feature type="compositionally biased region" description="Polar residues" evidence="8">
    <location>
        <begin position="225"/>
        <end position="236"/>
    </location>
</feature>
<name>A0A7R9HVX6_9NEOP</name>
<feature type="compositionally biased region" description="Low complexity" evidence="8">
    <location>
        <begin position="1"/>
        <end position="24"/>
    </location>
</feature>
<keyword evidence="4" id="KW-0540">Nuclease</keyword>
<organism evidence="10">
    <name type="scientific">Timema monikensis</name>
    <dbReference type="NCBI Taxonomy" id="170555"/>
    <lineage>
        <taxon>Eukaryota</taxon>
        <taxon>Metazoa</taxon>
        <taxon>Ecdysozoa</taxon>
        <taxon>Arthropoda</taxon>
        <taxon>Hexapoda</taxon>
        <taxon>Insecta</taxon>
        <taxon>Pterygota</taxon>
        <taxon>Neoptera</taxon>
        <taxon>Polyneoptera</taxon>
        <taxon>Phasmatodea</taxon>
        <taxon>Timematodea</taxon>
        <taxon>Timematoidea</taxon>
        <taxon>Timematidae</taxon>
        <taxon>Timema</taxon>
    </lineage>
</organism>
<feature type="compositionally biased region" description="Basic and acidic residues" evidence="8">
    <location>
        <begin position="29"/>
        <end position="40"/>
    </location>
</feature>
<comment type="similarity">
    <text evidence="3">Belongs to the HARBI1 family.</text>
</comment>
<evidence type="ECO:0000256" key="2">
    <source>
        <dbReference type="ARBA" id="ARBA00004123"/>
    </source>
</evidence>
<dbReference type="PANTHER" id="PTHR22930:SF267">
    <property type="entry name" value="NUCLEASE HARBI1-RELATED"/>
    <property type="match status" value="1"/>
</dbReference>
<evidence type="ECO:0000313" key="10">
    <source>
        <dbReference type="EMBL" id="CAD7434734.1"/>
    </source>
</evidence>
<accession>A0A7R9HVX6</accession>
<protein>
    <recommendedName>
        <fullName evidence="9">DDE Tnp4 domain-containing protein</fullName>
    </recommendedName>
</protein>
<dbReference type="InterPro" id="IPR027806">
    <property type="entry name" value="HARBI1_dom"/>
</dbReference>
<dbReference type="GO" id="GO:0004518">
    <property type="term" value="F:nuclease activity"/>
    <property type="evidence" value="ECO:0007669"/>
    <property type="project" value="UniProtKB-KW"/>
</dbReference>
<dbReference type="Pfam" id="PF13359">
    <property type="entry name" value="DDE_Tnp_4"/>
    <property type="match status" value="1"/>
</dbReference>
<evidence type="ECO:0000256" key="4">
    <source>
        <dbReference type="ARBA" id="ARBA00022722"/>
    </source>
</evidence>
<evidence type="ECO:0000256" key="6">
    <source>
        <dbReference type="ARBA" id="ARBA00022801"/>
    </source>
</evidence>
<evidence type="ECO:0000256" key="1">
    <source>
        <dbReference type="ARBA" id="ARBA00001968"/>
    </source>
</evidence>